<organism evidence="1 2">
    <name type="scientific">Champsocephalus esox</name>
    <name type="common">pike icefish</name>
    <dbReference type="NCBI Taxonomy" id="159716"/>
    <lineage>
        <taxon>Eukaryota</taxon>
        <taxon>Metazoa</taxon>
        <taxon>Chordata</taxon>
        <taxon>Craniata</taxon>
        <taxon>Vertebrata</taxon>
        <taxon>Euteleostomi</taxon>
        <taxon>Actinopterygii</taxon>
        <taxon>Neopterygii</taxon>
        <taxon>Teleostei</taxon>
        <taxon>Neoteleostei</taxon>
        <taxon>Acanthomorphata</taxon>
        <taxon>Eupercaria</taxon>
        <taxon>Perciformes</taxon>
        <taxon>Notothenioidei</taxon>
        <taxon>Channichthyidae</taxon>
        <taxon>Champsocephalus</taxon>
    </lineage>
</organism>
<name>A0AAN8GZJ2_9TELE</name>
<reference evidence="1 2" key="1">
    <citation type="journal article" date="2023" name="Mol. Biol. Evol.">
        <title>Genomics of Secondarily Temperate Adaptation in the Only Non-Antarctic Icefish.</title>
        <authorList>
            <person name="Rivera-Colon A.G."/>
            <person name="Rayamajhi N."/>
            <person name="Minhas B.F."/>
            <person name="Madrigal G."/>
            <person name="Bilyk K.T."/>
            <person name="Yoon V."/>
            <person name="Hune M."/>
            <person name="Gregory S."/>
            <person name="Cheng C.H.C."/>
            <person name="Catchen J.M."/>
        </authorList>
    </citation>
    <scope>NUCLEOTIDE SEQUENCE [LARGE SCALE GENOMIC DNA]</scope>
    <source>
        <strain evidence="1">JC2023a</strain>
    </source>
</reference>
<keyword evidence="2" id="KW-1185">Reference proteome</keyword>
<evidence type="ECO:0000313" key="2">
    <source>
        <dbReference type="Proteomes" id="UP001335648"/>
    </source>
</evidence>
<sequence length="104" mass="11481">MLLARSSLLVTSELLQWRSSTVTKKERNHCCVITQPERKGNIDRLSVTSDCHQLSGPPHVHPAPSPVVCLTDPVSKCPHNGEIFQHLSLAYLLGSSVPFLVQLE</sequence>
<proteinExistence type="predicted"/>
<accession>A0AAN8GZJ2</accession>
<protein>
    <submittedName>
        <fullName evidence="1">Uncharacterized protein</fullName>
    </submittedName>
</protein>
<dbReference type="Proteomes" id="UP001335648">
    <property type="component" value="Unassembled WGS sequence"/>
</dbReference>
<evidence type="ECO:0000313" key="1">
    <source>
        <dbReference type="EMBL" id="KAK5897156.1"/>
    </source>
</evidence>
<gene>
    <name evidence="1" type="ORF">CesoFtcFv8_010244</name>
</gene>
<comment type="caution">
    <text evidence="1">The sequence shown here is derived from an EMBL/GenBank/DDBJ whole genome shotgun (WGS) entry which is preliminary data.</text>
</comment>
<dbReference type="EMBL" id="JAULUE010002053">
    <property type="protein sequence ID" value="KAK5897156.1"/>
    <property type="molecule type" value="Genomic_DNA"/>
</dbReference>
<dbReference type="AlphaFoldDB" id="A0AAN8GZJ2"/>